<dbReference type="OrthoDB" id="418412at2759"/>
<proteinExistence type="predicted"/>
<feature type="domain" description="Galactose-1-phosphate uridyl transferase C-terminal" evidence="1">
    <location>
        <begin position="254"/>
        <end position="309"/>
    </location>
</feature>
<dbReference type="EMBL" id="CAAALY010010347">
    <property type="protein sequence ID" value="VEL10935.1"/>
    <property type="molecule type" value="Genomic_DNA"/>
</dbReference>
<feature type="domain" description="Galactose-1-phosphate uridyl transferase C-terminal" evidence="1">
    <location>
        <begin position="123"/>
        <end position="197"/>
    </location>
</feature>
<dbReference type="InterPro" id="IPR036265">
    <property type="entry name" value="HIT-like_sf"/>
</dbReference>
<gene>
    <name evidence="2" type="ORF">PXEA_LOCUS4375</name>
</gene>
<dbReference type="GO" id="GO:0005737">
    <property type="term" value="C:cytoplasm"/>
    <property type="evidence" value="ECO:0007669"/>
    <property type="project" value="TreeGrafter"/>
</dbReference>
<dbReference type="AlphaFoldDB" id="A0A3S5BNM8"/>
<dbReference type="PANTHER" id="PTHR11943:SF1">
    <property type="entry name" value="GALACTOSE-1-PHOSPHATE URIDYLYLTRANSFERASE"/>
    <property type="match status" value="1"/>
</dbReference>
<dbReference type="PANTHER" id="PTHR11943">
    <property type="entry name" value="GALACTOSE-1-PHOSPHATE URIDYLYLTRANSFERASE"/>
    <property type="match status" value="1"/>
</dbReference>
<dbReference type="Proteomes" id="UP000784294">
    <property type="component" value="Unassembled WGS sequence"/>
</dbReference>
<dbReference type="InterPro" id="IPR001937">
    <property type="entry name" value="GalP_UDPtransf1"/>
</dbReference>
<dbReference type="Gene3D" id="3.30.428.10">
    <property type="entry name" value="HIT-like"/>
    <property type="match status" value="1"/>
</dbReference>
<dbReference type="InterPro" id="IPR005850">
    <property type="entry name" value="GalP_Utransf_C"/>
</dbReference>
<protein>
    <recommendedName>
        <fullName evidence="1">Galactose-1-phosphate uridyl transferase C-terminal domain-containing protein</fullName>
    </recommendedName>
</protein>
<evidence type="ECO:0000313" key="3">
    <source>
        <dbReference type="Proteomes" id="UP000784294"/>
    </source>
</evidence>
<reference evidence="2" key="1">
    <citation type="submission" date="2018-11" db="EMBL/GenBank/DDBJ databases">
        <authorList>
            <consortium name="Pathogen Informatics"/>
        </authorList>
    </citation>
    <scope>NUCLEOTIDE SEQUENCE</scope>
</reference>
<evidence type="ECO:0000259" key="1">
    <source>
        <dbReference type="Pfam" id="PF02744"/>
    </source>
</evidence>
<dbReference type="SUPFAM" id="SSF54197">
    <property type="entry name" value="HIT-like"/>
    <property type="match status" value="2"/>
</dbReference>
<name>A0A3S5BNM8_9PLAT</name>
<dbReference type="GO" id="GO:0008270">
    <property type="term" value="F:zinc ion binding"/>
    <property type="evidence" value="ECO:0007669"/>
    <property type="project" value="InterPro"/>
</dbReference>
<evidence type="ECO:0000313" key="2">
    <source>
        <dbReference type="EMBL" id="VEL10935.1"/>
    </source>
</evidence>
<dbReference type="Pfam" id="PF02744">
    <property type="entry name" value="GalP_UDP_tr_C"/>
    <property type="match status" value="2"/>
</dbReference>
<dbReference type="GO" id="GO:0008108">
    <property type="term" value="F:UDP-glucose:hexose-1-phosphate uridylyltransferase activity"/>
    <property type="evidence" value="ECO:0007669"/>
    <property type="project" value="InterPro"/>
</dbReference>
<accession>A0A3S5BNM8</accession>
<comment type="caution">
    <text evidence="2">The sequence shown here is derived from an EMBL/GenBank/DDBJ whole genome shotgun (WGS) entry which is preliminary data.</text>
</comment>
<organism evidence="2 3">
    <name type="scientific">Protopolystoma xenopodis</name>
    <dbReference type="NCBI Taxonomy" id="117903"/>
    <lineage>
        <taxon>Eukaryota</taxon>
        <taxon>Metazoa</taxon>
        <taxon>Spiralia</taxon>
        <taxon>Lophotrochozoa</taxon>
        <taxon>Platyhelminthes</taxon>
        <taxon>Monogenea</taxon>
        <taxon>Polyopisthocotylea</taxon>
        <taxon>Polystomatidea</taxon>
        <taxon>Polystomatidae</taxon>
        <taxon>Protopolystoma</taxon>
    </lineage>
</organism>
<dbReference type="GO" id="GO:0033499">
    <property type="term" value="P:galactose catabolic process via UDP-galactose, Leloir pathway"/>
    <property type="evidence" value="ECO:0007669"/>
    <property type="project" value="TreeGrafter"/>
</dbReference>
<keyword evidence="3" id="KW-1185">Reference proteome</keyword>
<sequence length="314" mass="35359">MMVIWASEFLPSLAARRNENQLIYSRNHSGACLLIDYISRELANAGDSQPPTSILPSGANKEEDKTLVRMALLPPELLSKETKTEVITSSHRTNQSASTSDLLIETPSNIVVCSTLSTGCSVRVIYANLDWVCLVPWWAVWPFETLLVPRRHVGRLDELTFEERNQLAKLLKLLLTGYDALFQTNFPYSMGWYQAPILPVLDRGFGTFPDVSLAASVRLVVLRTKLQLSKETNTLFQSHVDASLTIPPILNNYFSPFSGLTMDHWQLHAVFYPPLLRSSSVRKFMVGYELLAEAQRDLTPEKAAEILRSHINPK</sequence>